<comment type="caution">
    <text evidence="13">The sequence shown here is derived from an EMBL/GenBank/DDBJ whole genome shotgun (WGS) entry which is preliminary data.</text>
</comment>
<dbReference type="Gene3D" id="3.40.50.1000">
    <property type="entry name" value="HAD superfamily/HAD-like"/>
    <property type="match status" value="1"/>
</dbReference>
<dbReference type="InterPro" id="IPR036412">
    <property type="entry name" value="HAD-like_sf"/>
</dbReference>
<dbReference type="SUPFAM" id="SSF56784">
    <property type="entry name" value="HAD-like"/>
    <property type="match status" value="1"/>
</dbReference>
<comment type="subunit">
    <text evidence="4 11">Homotetramer.</text>
</comment>
<protein>
    <recommendedName>
        <fullName evidence="6 11">3-deoxy-D-manno-octulosonate 8-phosphate phosphatase KdsC</fullName>
        <ecNumber evidence="5 11">3.1.3.45</ecNumber>
    </recommendedName>
    <alternativeName>
        <fullName evidence="10 11">KDO 8-P phosphatase</fullName>
    </alternativeName>
</protein>
<evidence type="ECO:0000256" key="8">
    <source>
        <dbReference type="ARBA" id="ARBA00022801"/>
    </source>
</evidence>
<dbReference type="NCBIfam" id="TIGR01670">
    <property type="entry name" value="KdsC-phosphatas"/>
    <property type="match status" value="1"/>
</dbReference>
<dbReference type="FunFam" id="3.40.50.1000:FF:000029">
    <property type="entry name" value="3-deoxy-D-manno-octulosonate 8-phosphate phosphatase KdsC"/>
    <property type="match status" value="1"/>
</dbReference>
<evidence type="ECO:0000256" key="6">
    <source>
        <dbReference type="ARBA" id="ARBA00020092"/>
    </source>
</evidence>
<evidence type="ECO:0000256" key="3">
    <source>
        <dbReference type="ARBA" id="ARBA00005893"/>
    </source>
</evidence>
<evidence type="ECO:0000313" key="13">
    <source>
        <dbReference type="EMBL" id="PWG65203.1"/>
    </source>
</evidence>
<evidence type="ECO:0000256" key="11">
    <source>
        <dbReference type="PIRNR" id="PIRNR006118"/>
    </source>
</evidence>
<comment type="cofactor">
    <cofactor evidence="2 11 12">
        <name>Mg(2+)</name>
        <dbReference type="ChEBI" id="CHEBI:18420"/>
    </cofactor>
</comment>
<evidence type="ECO:0000256" key="4">
    <source>
        <dbReference type="ARBA" id="ARBA00011881"/>
    </source>
</evidence>
<keyword evidence="9 11" id="KW-0460">Magnesium</keyword>
<organism evidence="13 14">
    <name type="scientific">Sediminicurvatus halobius</name>
    <dbReference type="NCBI Taxonomy" id="2182432"/>
    <lineage>
        <taxon>Bacteria</taxon>
        <taxon>Pseudomonadati</taxon>
        <taxon>Pseudomonadota</taxon>
        <taxon>Gammaproteobacteria</taxon>
        <taxon>Chromatiales</taxon>
        <taxon>Ectothiorhodospiraceae</taxon>
        <taxon>Sediminicurvatus</taxon>
    </lineage>
</organism>
<dbReference type="EMBL" id="QFFI01000003">
    <property type="protein sequence ID" value="PWG65203.1"/>
    <property type="molecule type" value="Genomic_DNA"/>
</dbReference>
<gene>
    <name evidence="13" type="ORF">DEM34_02715</name>
</gene>
<dbReference type="PANTHER" id="PTHR21485">
    <property type="entry name" value="HAD SUPERFAMILY MEMBERS CMAS AND KDSC"/>
    <property type="match status" value="1"/>
</dbReference>
<dbReference type="SFLD" id="SFLDS00003">
    <property type="entry name" value="Haloacid_Dehalogenase"/>
    <property type="match status" value="1"/>
</dbReference>
<dbReference type="GO" id="GO:0019143">
    <property type="term" value="F:3-deoxy-manno-octulosonate-8-phosphatase activity"/>
    <property type="evidence" value="ECO:0007669"/>
    <property type="project" value="UniProtKB-UniRule"/>
</dbReference>
<dbReference type="AlphaFoldDB" id="A0A2U2N7Z1"/>
<name>A0A2U2N7Z1_9GAMM</name>
<keyword evidence="14" id="KW-1185">Reference proteome</keyword>
<dbReference type="GO" id="GO:0046872">
    <property type="term" value="F:metal ion binding"/>
    <property type="evidence" value="ECO:0007669"/>
    <property type="project" value="UniProtKB-UniRule"/>
</dbReference>
<dbReference type="RefSeq" id="WP_109676002.1">
    <property type="nucleotide sequence ID" value="NZ_CP086615.1"/>
</dbReference>
<evidence type="ECO:0000256" key="9">
    <source>
        <dbReference type="ARBA" id="ARBA00022842"/>
    </source>
</evidence>
<dbReference type="Pfam" id="PF08282">
    <property type="entry name" value="Hydrolase_3"/>
    <property type="match status" value="1"/>
</dbReference>
<comment type="similarity">
    <text evidence="3 11">Belongs to the KdsC family.</text>
</comment>
<feature type="binding site" evidence="12">
    <location>
        <position position="123"/>
    </location>
    <ligand>
        <name>Mg(2+)</name>
        <dbReference type="ChEBI" id="CHEBI:18420"/>
    </ligand>
</feature>
<dbReference type="PANTHER" id="PTHR21485:SF3">
    <property type="entry name" value="N-ACYLNEURAMINATE CYTIDYLYLTRANSFERASE"/>
    <property type="match status" value="1"/>
</dbReference>
<dbReference type="InterPro" id="IPR050793">
    <property type="entry name" value="CMP-NeuNAc_synthase"/>
</dbReference>
<proteinExistence type="inferred from homology"/>
<comment type="function">
    <text evidence="11">Catalyzes the hydrolysis of 3-deoxy-D-manno-octulosonate 8-phosphate (KDO 8-P) to 3-deoxy-D-manno-octulosonate (KDO) and inorganic phosphate.</text>
</comment>
<feature type="binding site" evidence="12">
    <location>
        <position position="30"/>
    </location>
    <ligand>
        <name>Mg(2+)</name>
        <dbReference type="ChEBI" id="CHEBI:18420"/>
    </ligand>
</feature>
<evidence type="ECO:0000256" key="10">
    <source>
        <dbReference type="ARBA" id="ARBA00031051"/>
    </source>
</evidence>
<dbReference type="GO" id="GO:0009103">
    <property type="term" value="P:lipopolysaccharide biosynthetic process"/>
    <property type="evidence" value="ECO:0007669"/>
    <property type="project" value="UniProtKB-UniRule"/>
</dbReference>
<dbReference type="InterPro" id="IPR010023">
    <property type="entry name" value="KdsC_fam"/>
</dbReference>
<keyword evidence="11" id="KW-0448">Lipopolysaccharide biosynthesis</keyword>
<dbReference type="PIRSF" id="PIRSF006118">
    <property type="entry name" value="KDO8-P_Ptase"/>
    <property type="match status" value="1"/>
</dbReference>
<keyword evidence="8 11" id="KW-0378">Hydrolase</keyword>
<evidence type="ECO:0000313" key="14">
    <source>
        <dbReference type="Proteomes" id="UP000245474"/>
    </source>
</evidence>
<dbReference type="SFLD" id="SFLDG01138">
    <property type="entry name" value="C1.6.2:_Deoxy-d-mannose-octulo"/>
    <property type="match status" value="1"/>
</dbReference>
<evidence type="ECO:0000256" key="2">
    <source>
        <dbReference type="ARBA" id="ARBA00001946"/>
    </source>
</evidence>
<accession>A0A2U2N7Z1</accession>
<evidence type="ECO:0000256" key="12">
    <source>
        <dbReference type="PIRSR" id="PIRSR006118-2"/>
    </source>
</evidence>
<feature type="binding site" evidence="12">
    <location>
        <position position="32"/>
    </location>
    <ligand>
        <name>substrate</name>
    </ligand>
</feature>
<dbReference type="SFLD" id="SFLDG01136">
    <property type="entry name" value="C1.6:_Phosphoserine_Phosphatas"/>
    <property type="match status" value="1"/>
</dbReference>
<keyword evidence="7 11" id="KW-0479">Metal-binding</keyword>
<sequence>MTDAFRDAYCDEPPAPVVARAAGIRLLALDVDGVLTDGSVFTGAEGETLKRFHIHDGKGIAMLRAAGVGVAVLTARRSPAVRRRAGELGIDPVCQGVRDKAATLAGIAADRGLEMTACAWVGDDLVDLAAARLAGLAVAVADAHPRLARACHWQTARAGGRGAVREVCELILAAQGRLQPSLDAHG</sequence>
<reference evidence="13 14" key="1">
    <citation type="submission" date="2018-05" db="EMBL/GenBank/DDBJ databases">
        <title>Spiribacter halobius sp. nov., a moderately halophilic bacterium isolated from marine solar saltern.</title>
        <authorList>
            <person name="Zheng W.-S."/>
            <person name="Lu D.-C."/>
            <person name="Du Z.-J."/>
        </authorList>
    </citation>
    <scope>NUCLEOTIDE SEQUENCE [LARGE SCALE GENOMIC DNA]</scope>
    <source>
        <strain evidence="13 14">E85</strain>
    </source>
</reference>
<dbReference type="OrthoDB" id="9805604at2"/>
<evidence type="ECO:0000256" key="7">
    <source>
        <dbReference type="ARBA" id="ARBA00022723"/>
    </source>
</evidence>
<dbReference type="EC" id="3.1.3.45" evidence="5 11"/>
<dbReference type="GO" id="GO:0008781">
    <property type="term" value="F:N-acylneuraminate cytidylyltransferase activity"/>
    <property type="evidence" value="ECO:0007669"/>
    <property type="project" value="TreeGrafter"/>
</dbReference>
<dbReference type="Proteomes" id="UP000245474">
    <property type="component" value="Unassembled WGS sequence"/>
</dbReference>
<comment type="catalytic activity">
    <reaction evidence="1 11">
        <text>3-deoxy-alpha-D-manno-2-octulosonate-8-phosphate + H2O = 3-deoxy-alpha-D-manno-oct-2-ulosonate + phosphate</text>
        <dbReference type="Rhea" id="RHEA:11500"/>
        <dbReference type="ChEBI" id="CHEBI:15377"/>
        <dbReference type="ChEBI" id="CHEBI:43474"/>
        <dbReference type="ChEBI" id="CHEBI:85985"/>
        <dbReference type="ChEBI" id="CHEBI:85986"/>
        <dbReference type="EC" id="3.1.3.45"/>
    </reaction>
</comment>
<dbReference type="InterPro" id="IPR023214">
    <property type="entry name" value="HAD_sf"/>
</dbReference>
<evidence type="ECO:0000256" key="5">
    <source>
        <dbReference type="ARBA" id="ARBA00013066"/>
    </source>
</evidence>
<evidence type="ECO:0000256" key="1">
    <source>
        <dbReference type="ARBA" id="ARBA00000898"/>
    </source>
</evidence>